<evidence type="ECO:0000256" key="1">
    <source>
        <dbReference type="SAM" id="MobiDB-lite"/>
    </source>
</evidence>
<dbReference type="VEuPathDB" id="FungiDB:CC1G_10149"/>
<comment type="caution">
    <text evidence="2">The sequence shown here is derived from an EMBL/GenBank/DDBJ whole genome shotgun (WGS) entry which is preliminary data.</text>
</comment>
<gene>
    <name evidence="2" type="ORF">CC1G_10149</name>
</gene>
<dbReference type="EMBL" id="AACS02000007">
    <property type="protein sequence ID" value="EAU81030.1"/>
    <property type="molecule type" value="Genomic_DNA"/>
</dbReference>
<evidence type="ECO:0000313" key="3">
    <source>
        <dbReference type="Proteomes" id="UP000001861"/>
    </source>
</evidence>
<dbReference type="Proteomes" id="UP000001861">
    <property type="component" value="Unassembled WGS sequence"/>
</dbReference>
<dbReference type="GeneID" id="6017429"/>
<evidence type="ECO:0000313" key="2">
    <source>
        <dbReference type="EMBL" id="EAU81030.1"/>
    </source>
</evidence>
<name>A8PEE1_COPC7</name>
<accession>A8PEE1</accession>
<proteinExistence type="predicted"/>
<dbReference type="AlphaFoldDB" id="A8PEE1"/>
<reference evidence="2 3" key="1">
    <citation type="journal article" date="2010" name="Proc. Natl. Acad. Sci. U.S.A.">
        <title>Insights into evolution of multicellular fungi from the assembled chromosomes of the mushroom Coprinopsis cinerea (Coprinus cinereus).</title>
        <authorList>
            <person name="Stajich J.E."/>
            <person name="Wilke S.K."/>
            <person name="Ahren D."/>
            <person name="Au C.H."/>
            <person name="Birren B.W."/>
            <person name="Borodovsky M."/>
            <person name="Burns C."/>
            <person name="Canback B."/>
            <person name="Casselton L.A."/>
            <person name="Cheng C.K."/>
            <person name="Deng J."/>
            <person name="Dietrich F.S."/>
            <person name="Fargo D.C."/>
            <person name="Farman M.L."/>
            <person name="Gathman A.C."/>
            <person name="Goldberg J."/>
            <person name="Guigo R."/>
            <person name="Hoegger P.J."/>
            <person name="Hooker J.B."/>
            <person name="Huggins A."/>
            <person name="James T.Y."/>
            <person name="Kamada T."/>
            <person name="Kilaru S."/>
            <person name="Kodira C."/>
            <person name="Kues U."/>
            <person name="Kupfer D."/>
            <person name="Kwan H.S."/>
            <person name="Lomsadze A."/>
            <person name="Li W."/>
            <person name="Lilly W.W."/>
            <person name="Ma L.J."/>
            <person name="Mackey A.J."/>
            <person name="Manning G."/>
            <person name="Martin F."/>
            <person name="Muraguchi H."/>
            <person name="Natvig D.O."/>
            <person name="Palmerini H."/>
            <person name="Ramesh M.A."/>
            <person name="Rehmeyer C.J."/>
            <person name="Roe B.A."/>
            <person name="Shenoy N."/>
            <person name="Stanke M."/>
            <person name="Ter-Hovhannisyan V."/>
            <person name="Tunlid A."/>
            <person name="Velagapudi R."/>
            <person name="Vision T.J."/>
            <person name="Zeng Q."/>
            <person name="Zolan M.E."/>
            <person name="Pukkila P.J."/>
        </authorList>
    </citation>
    <scope>NUCLEOTIDE SEQUENCE [LARGE SCALE GENOMIC DNA]</scope>
    <source>
        <strain evidence="3">Okayama-7 / 130 / ATCC MYA-4618 / FGSC 9003</strain>
    </source>
</reference>
<feature type="region of interest" description="Disordered" evidence="1">
    <location>
        <begin position="117"/>
        <end position="148"/>
    </location>
</feature>
<sequence>MSSNIPTTVARAAATDTTLDFVSASNSTTSVDATVADIDIDYEQCGRLLDLAQSRTEYFEAVDTAELDAETEQIQSLAGGKERELNLKSDNYDVKEGAFQRGRTTFRRLSNQFDKIRSRSRSLSISSARTPPRSPAATGGATKDDVAGMEVKRRQLSPVARAVLTFREQEEGVLQMLYGSPK</sequence>
<keyword evidence="3" id="KW-1185">Reference proteome</keyword>
<protein>
    <submittedName>
        <fullName evidence="2">Uncharacterized protein</fullName>
    </submittedName>
</protein>
<dbReference type="RefSeq" id="XP_001840775.1">
    <property type="nucleotide sequence ID" value="XM_001840723.1"/>
</dbReference>
<dbReference type="InParanoid" id="A8PEE1"/>
<organism evidence="2 3">
    <name type="scientific">Coprinopsis cinerea (strain Okayama-7 / 130 / ATCC MYA-4618 / FGSC 9003)</name>
    <name type="common">Inky cap fungus</name>
    <name type="synonym">Hormographiella aspergillata</name>
    <dbReference type="NCBI Taxonomy" id="240176"/>
    <lineage>
        <taxon>Eukaryota</taxon>
        <taxon>Fungi</taxon>
        <taxon>Dikarya</taxon>
        <taxon>Basidiomycota</taxon>
        <taxon>Agaricomycotina</taxon>
        <taxon>Agaricomycetes</taxon>
        <taxon>Agaricomycetidae</taxon>
        <taxon>Agaricales</taxon>
        <taxon>Agaricineae</taxon>
        <taxon>Psathyrellaceae</taxon>
        <taxon>Coprinopsis</taxon>
    </lineage>
</organism>
<dbReference type="KEGG" id="cci:CC1G_10149"/>